<evidence type="ECO:0000313" key="2">
    <source>
        <dbReference type="Proteomes" id="UP000309174"/>
    </source>
</evidence>
<dbReference type="EMBL" id="VCKW01000008">
    <property type="protein sequence ID" value="TMR06841.1"/>
    <property type="molecule type" value="Genomic_DNA"/>
</dbReference>
<evidence type="ECO:0000313" key="1">
    <source>
        <dbReference type="EMBL" id="TMR06841.1"/>
    </source>
</evidence>
<dbReference type="OrthoDB" id="3212118at2"/>
<sequence length="144" mass="15146">MNDETDRPQSLTRGECLGLMSTVKVGRIVFTEQALPAVMPVGFVLDRGDVVLCVPPGSGRLAAAARDTIVAFEADDLDATGPAGWSVTVVGRARIVQDPGDRARDALRAWKHGSSPEFVRISCQRVAGVRVGPTPTVDGYGTAA</sequence>
<dbReference type="InterPro" id="IPR024747">
    <property type="entry name" value="Pyridox_Oxase-rel"/>
</dbReference>
<organism evidence="1 2">
    <name type="scientific">Actinomadura soli</name>
    <dbReference type="NCBI Taxonomy" id="2508997"/>
    <lineage>
        <taxon>Bacteria</taxon>
        <taxon>Bacillati</taxon>
        <taxon>Actinomycetota</taxon>
        <taxon>Actinomycetes</taxon>
        <taxon>Streptosporangiales</taxon>
        <taxon>Thermomonosporaceae</taxon>
        <taxon>Actinomadura</taxon>
    </lineage>
</organism>
<dbReference type="SUPFAM" id="SSF50475">
    <property type="entry name" value="FMN-binding split barrel"/>
    <property type="match status" value="1"/>
</dbReference>
<dbReference type="InterPro" id="IPR012349">
    <property type="entry name" value="Split_barrel_FMN-bd"/>
</dbReference>
<protein>
    <submittedName>
        <fullName evidence="1">Pyridoxamine 5'-phosphate oxidase family protein</fullName>
    </submittedName>
</protein>
<keyword evidence="2" id="KW-1185">Reference proteome</keyword>
<accession>A0A5C4JJN8</accession>
<reference evidence="1 2" key="1">
    <citation type="submission" date="2019-05" db="EMBL/GenBank/DDBJ databases">
        <title>Draft genome sequence of Actinomadura sp. 14C53.</title>
        <authorList>
            <person name="Saricaoglu S."/>
            <person name="Isik K."/>
        </authorList>
    </citation>
    <scope>NUCLEOTIDE SEQUENCE [LARGE SCALE GENOMIC DNA]</scope>
    <source>
        <strain evidence="1 2">14C53</strain>
    </source>
</reference>
<comment type="caution">
    <text evidence="1">The sequence shown here is derived from an EMBL/GenBank/DDBJ whole genome shotgun (WGS) entry which is preliminary data.</text>
</comment>
<dbReference type="Pfam" id="PF12900">
    <property type="entry name" value="Pyridox_ox_2"/>
    <property type="match status" value="1"/>
</dbReference>
<name>A0A5C4JJN8_9ACTN</name>
<dbReference type="AlphaFoldDB" id="A0A5C4JJN8"/>
<gene>
    <name evidence="1" type="ORF">ETD83_02860</name>
</gene>
<dbReference type="Proteomes" id="UP000309174">
    <property type="component" value="Unassembled WGS sequence"/>
</dbReference>
<dbReference type="Gene3D" id="2.30.110.10">
    <property type="entry name" value="Electron Transport, Fmn-binding Protein, Chain A"/>
    <property type="match status" value="1"/>
</dbReference>
<proteinExistence type="predicted"/>